<proteinExistence type="inferred from homology"/>
<dbReference type="PANTHER" id="PTHR13799:SF14">
    <property type="entry name" value="GTP CYCLOHYDROLASE 1 TYPE 2 HOMOLOG"/>
    <property type="match status" value="1"/>
</dbReference>
<evidence type="ECO:0000256" key="1">
    <source>
        <dbReference type="ARBA" id="ARBA00006964"/>
    </source>
</evidence>
<evidence type="ECO:0000313" key="3">
    <source>
        <dbReference type="EMBL" id="VAX01699.1"/>
    </source>
</evidence>
<dbReference type="SUPFAM" id="SSF102705">
    <property type="entry name" value="NIF3 (NGG1p interacting factor 3)-like"/>
    <property type="match status" value="1"/>
</dbReference>
<dbReference type="InterPro" id="IPR036069">
    <property type="entry name" value="DUF34/NIF3_sf"/>
</dbReference>
<organism evidence="3">
    <name type="scientific">hydrothermal vent metagenome</name>
    <dbReference type="NCBI Taxonomy" id="652676"/>
    <lineage>
        <taxon>unclassified sequences</taxon>
        <taxon>metagenomes</taxon>
        <taxon>ecological metagenomes</taxon>
    </lineage>
</organism>
<dbReference type="GO" id="GO:0005737">
    <property type="term" value="C:cytoplasm"/>
    <property type="evidence" value="ECO:0007669"/>
    <property type="project" value="TreeGrafter"/>
</dbReference>
<dbReference type="Gene3D" id="3.40.1390.30">
    <property type="entry name" value="NIF3 (NGG1p interacting factor 3)-like"/>
    <property type="match status" value="2"/>
</dbReference>
<dbReference type="Pfam" id="PF01784">
    <property type="entry name" value="DUF34_NIF3"/>
    <property type="match status" value="1"/>
</dbReference>
<dbReference type="AlphaFoldDB" id="A0A3B1A7K4"/>
<comment type="similarity">
    <text evidence="1">Belongs to the GTP cyclohydrolase I type 2/NIF3 family.</text>
</comment>
<dbReference type="PANTHER" id="PTHR13799">
    <property type="entry name" value="NGG1 INTERACTING FACTOR 3"/>
    <property type="match status" value="1"/>
</dbReference>
<name>A0A3B1A7K4_9ZZZZ</name>
<evidence type="ECO:0000256" key="2">
    <source>
        <dbReference type="ARBA" id="ARBA00022723"/>
    </source>
</evidence>
<reference evidence="3" key="1">
    <citation type="submission" date="2018-06" db="EMBL/GenBank/DDBJ databases">
        <authorList>
            <person name="Zhirakovskaya E."/>
        </authorList>
    </citation>
    <scope>NUCLEOTIDE SEQUENCE</scope>
</reference>
<protein>
    <submittedName>
        <fullName evidence="3">GTP cyclohydrolase 1 type 2 homolog YbgI</fullName>
    </submittedName>
</protein>
<dbReference type="FunFam" id="3.40.1390.30:FF:000002">
    <property type="entry name" value="Nif3-like dinuclear metal center protein"/>
    <property type="match status" value="1"/>
</dbReference>
<keyword evidence="3" id="KW-0378">Hydrolase</keyword>
<dbReference type="EMBL" id="UOFU01000235">
    <property type="protein sequence ID" value="VAX01699.1"/>
    <property type="molecule type" value="Genomic_DNA"/>
</dbReference>
<accession>A0A3B1A7K4</accession>
<keyword evidence="2" id="KW-0479">Metal-binding</keyword>
<dbReference type="GO" id="GO:0016787">
    <property type="term" value="F:hydrolase activity"/>
    <property type="evidence" value="ECO:0007669"/>
    <property type="project" value="UniProtKB-KW"/>
</dbReference>
<sequence>MVRRDELLRYLHELLNVDAFSDYCPNGLQVEGRAEIHKLVCGVTACQALVDTAVTAGADALLVHHGYFWKSEEPTITGLKRRRVQTLLEAGINLLAYHLPLDAHPQLGNNAQLAQRLGLTASGGFVGEPALVFAGSVDEPVSGEAFAARIAERLQRVPLHIPGQATEIRRIAWCSGGAQGYIEQVATLGVDAYLTGEVSEQTVHIARETGLHFFAAGHHATERYGAQALGAHLAERFALQVEFVDIDNPA</sequence>
<dbReference type="InterPro" id="IPR002678">
    <property type="entry name" value="DUF34/NIF3"/>
</dbReference>
<gene>
    <name evidence="3" type="ORF">MNBD_GAMMA20-1930</name>
</gene>
<dbReference type="NCBIfam" id="TIGR00486">
    <property type="entry name" value="YbgI_SA1388"/>
    <property type="match status" value="1"/>
</dbReference>
<dbReference type="GO" id="GO:0046872">
    <property type="term" value="F:metal ion binding"/>
    <property type="evidence" value="ECO:0007669"/>
    <property type="project" value="UniProtKB-KW"/>
</dbReference>